<keyword evidence="6" id="KW-1185">Reference proteome</keyword>
<evidence type="ECO:0000256" key="1">
    <source>
        <dbReference type="ARBA" id="ARBA00034531"/>
    </source>
</evidence>
<evidence type="ECO:0000313" key="5">
    <source>
        <dbReference type="EMBL" id="PAV05440.1"/>
    </source>
</evidence>
<dbReference type="EMBL" id="LMVM01000005">
    <property type="protein sequence ID" value="PAV05440.1"/>
    <property type="molecule type" value="Genomic_DNA"/>
</dbReference>
<comment type="catalytic activity">
    <reaction evidence="2">
        <text>O-(5'-adenylyl)-L-tyrosyl-[protein] + ATP = O-[5'-(adenylyl-(5'-&gt;3')-adenylyl)]-L-tyrosyl-[protein] + diphosphate</text>
        <dbReference type="Rhea" id="RHEA:66528"/>
        <dbReference type="Rhea" id="RHEA-COMP:13846"/>
        <dbReference type="Rhea" id="RHEA-COMP:17046"/>
        <dbReference type="ChEBI" id="CHEBI:30616"/>
        <dbReference type="ChEBI" id="CHEBI:33019"/>
        <dbReference type="ChEBI" id="CHEBI:83624"/>
        <dbReference type="ChEBI" id="CHEBI:167160"/>
    </reaction>
</comment>
<dbReference type="GO" id="GO:0070733">
    <property type="term" value="F:AMPylase activity"/>
    <property type="evidence" value="ECO:0007669"/>
    <property type="project" value="UniProtKB-EC"/>
</dbReference>
<evidence type="ECO:0000313" key="6">
    <source>
        <dbReference type="Proteomes" id="UP000217784"/>
    </source>
</evidence>
<name>A0A2A2H845_METBR</name>
<gene>
    <name evidence="5" type="ORF">ASJ80_09315</name>
</gene>
<dbReference type="EC" id="2.7.7.108" evidence="1"/>
<organism evidence="5 6">
    <name type="scientific">Methanobacterium bryantii</name>
    <dbReference type="NCBI Taxonomy" id="2161"/>
    <lineage>
        <taxon>Archaea</taxon>
        <taxon>Methanobacteriati</taxon>
        <taxon>Methanobacteriota</taxon>
        <taxon>Methanomada group</taxon>
        <taxon>Methanobacteria</taxon>
        <taxon>Methanobacteriales</taxon>
        <taxon>Methanobacteriaceae</taxon>
        <taxon>Methanobacterium</taxon>
    </lineage>
</organism>
<dbReference type="OrthoDB" id="16603at183925"/>
<protein>
    <recommendedName>
        <fullName evidence="1">protein adenylyltransferase</fullName>
        <ecNumber evidence="1">2.7.7.108</ecNumber>
    </recommendedName>
</protein>
<dbReference type="Gene3D" id="3.30.460.10">
    <property type="entry name" value="Beta Polymerase, domain 2"/>
    <property type="match status" value="1"/>
</dbReference>
<dbReference type="Proteomes" id="UP000217784">
    <property type="component" value="Unassembled WGS sequence"/>
</dbReference>
<comment type="caution">
    <text evidence="5">The sequence shown here is derived from an EMBL/GenBank/DDBJ whole genome shotgun (WGS) entry which is preliminary data.</text>
</comment>
<dbReference type="InterPro" id="IPR043519">
    <property type="entry name" value="NT_sf"/>
</dbReference>
<reference evidence="5 6" key="1">
    <citation type="journal article" date="2017" name="BMC Genomics">
        <title>Genomic analysis of methanogenic archaea reveals a shift towards energy conservation.</title>
        <authorList>
            <person name="Gilmore S.P."/>
            <person name="Henske J.K."/>
            <person name="Sexton J.A."/>
            <person name="Solomon K.V."/>
            <person name="Seppala S."/>
            <person name="Yoo J.I."/>
            <person name="Huyett L.M."/>
            <person name="Pressman A."/>
            <person name="Cogan J.Z."/>
            <person name="Kivenson V."/>
            <person name="Peng X."/>
            <person name="Tan Y."/>
            <person name="Valentine D.L."/>
            <person name="O'Malley M.A."/>
        </authorList>
    </citation>
    <scope>NUCLEOTIDE SEQUENCE [LARGE SCALE GENOMIC DNA]</scope>
    <source>
        <strain evidence="5 6">M.o.H.</strain>
    </source>
</reference>
<evidence type="ECO:0000259" key="4">
    <source>
        <dbReference type="Pfam" id="PF18765"/>
    </source>
</evidence>
<proteinExistence type="predicted"/>
<evidence type="ECO:0000256" key="2">
    <source>
        <dbReference type="ARBA" id="ARBA00047518"/>
    </source>
</evidence>
<comment type="catalytic activity">
    <reaction evidence="3">
        <text>L-tyrosyl-[protein] + ATP = O-(5'-adenylyl)-L-tyrosyl-[protein] + diphosphate</text>
        <dbReference type="Rhea" id="RHEA:54288"/>
        <dbReference type="Rhea" id="RHEA-COMP:10136"/>
        <dbReference type="Rhea" id="RHEA-COMP:13846"/>
        <dbReference type="ChEBI" id="CHEBI:30616"/>
        <dbReference type="ChEBI" id="CHEBI:33019"/>
        <dbReference type="ChEBI" id="CHEBI:46858"/>
        <dbReference type="ChEBI" id="CHEBI:83624"/>
        <dbReference type="EC" id="2.7.7.108"/>
    </reaction>
</comment>
<dbReference type="InterPro" id="IPR041633">
    <property type="entry name" value="Polbeta"/>
</dbReference>
<dbReference type="Pfam" id="PF18765">
    <property type="entry name" value="Polbeta"/>
    <property type="match status" value="1"/>
</dbReference>
<accession>A0A2A2H845</accession>
<sequence length="206" mass="23844">MKIKDAAFELGQSLKDIPGIEAVILFGSAAKDEMHKKSDIDIFLMFNSKGRNPEIGEEGQEVQKIAVKIEDKYRLKNPFSFVFFNRSEVIDSDFLWEVVKDGTVLHCKPELILGQKEFLKPAAFISYTYGDIPQKDKMFVKRQLYGYKVKTTHKNKEYISEREGIVSKYGKKIGRAAFIIEAKKTDEILELFDEKRVKYSLTKIWI</sequence>
<dbReference type="SUPFAM" id="SSF81301">
    <property type="entry name" value="Nucleotidyltransferase"/>
    <property type="match status" value="1"/>
</dbReference>
<evidence type="ECO:0000256" key="3">
    <source>
        <dbReference type="ARBA" id="ARBA00048696"/>
    </source>
</evidence>
<dbReference type="RefSeq" id="WP_095651993.1">
    <property type="nucleotide sequence ID" value="NZ_LMVM01000005.1"/>
</dbReference>
<dbReference type="CDD" id="cd05403">
    <property type="entry name" value="NT_KNTase_like"/>
    <property type="match status" value="1"/>
</dbReference>
<dbReference type="AlphaFoldDB" id="A0A2A2H845"/>
<feature type="domain" description="Polymerase beta nucleotidyltransferase" evidence="4">
    <location>
        <begin position="13"/>
        <end position="109"/>
    </location>
</feature>